<evidence type="ECO:0000313" key="1">
    <source>
        <dbReference type="EMBL" id="ELT91856.1"/>
    </source>
</evidence>
<proteinExistence type="predicted"/>
<evidence type="ECO:0000313" key="2">
    <source>
        <dbReference type="EnsemblMetazoa" id="CapteP195438"/>
    </source>
</evidence>
<dbReference type="OrthoDB" id="8006834at2759"/>
<accession>R7TK05</accession>
<keyword evidence="3" id="KW-1185">Reference proteome</keyword>
<dbReference type="HOGENOM" id="CLU_1442383_0_0_1"/>
<reference evidence="1 3" key="2">
    <citation type="journal article" date="2013" name="Nature">
        <title>Insights into bilaterian evolution from three spiralian genomes.</title>
        <authorList>
            <person name="Simakov O."/>
            <person name="Marletaz F."/>
            <person name="Cho S.J."/>
            <person name="Edsinger-Gonzales E."/>
            <person name="Havlak P."/>
            <person name="Hellsten U."/>
            <person name="Kuo D.H."/>
            <person name="Larsson T."/>
            <person name="Lv J."/>
            <person name="Arendt D."/>
            <person name="Savage R."/>
            <person name="Osoegawa K."/>
            <person name="de Jong P."/>
            <person name="Grimwood J."/>
            <person name="Chapman J.A."/>
            <person name="Shapiro H."/>
            <person name="Aerts A."/>
            <person name="Otillar R.P."/>
            <person name="Terry A.Y."/>
            <person name="Boore J.L."/>
            <person name="Grigoriev I.V."/>
            <person name="Lindberg D.R."/>
            <person name="Seaver E.C."/>
            <person name="Weisblat D.A."/>
            <person name="Putnam N.H."/>
            <person name="Rokhsar D.S."/>
        </authorList>
    </citation>
    <scope>NUCLEOTIDE SEQUENCE</scope>
    <source>
        <strain evidence="1 3">I ESC-2004</strain>
    </source>
</reference>
<organism evidence="1">
    <name type="scientific">Capitella teleta</name>
    <name type="common">Polychaete worm</name>
    <dbReference type="NCBI Taxonomy" id="283909"/>
    <lineage>
        <taxon>Eukaryota</taxon>
        <taxon>Metazoa</taxon>
        <taxon>Spiralia</taxon>
        <taxon>Lophotrochozoa</taxon>
        <taxon>Annelida</taxon>
        <taxon>Polychaeta</taxon>
        <taxon>Sedentaria</taxon>
        <taxon>Scolecida</taxon>
        <taxon>Capitellidae</taxon>
        <taxon>Capitella</taxon>
    </lineage>
</organism>
<dbReference type="Proteomes" id="UP000014760">
    <property type="component" value="Unassembled WGS sequence"/>
</dbReference>
<sequence length="188" mass="22413">MDSILLFNVLRCSLDHKYESLQSKFSNGTEDISDIRGWRDDMRFLYHLTRVMRFYEEKKRFPRVQLKKIPDISNTRWNSRAILALLSFILMPKTRKKLNTVGSFISNAWADHWFADQKYCINDDEELEEALQPYDSALACPRRHRSREDSIIAIPRSNQYCERAMKVMQEKHPACMKNSNVSLRIFWQ</sequence>
<reference evidence="3" key="1">
    <citation type="submission" date="2012-12" db="EMBL/GenBank/DDBJ databases">
        <authorList>
            <person name="Hellsten U."/>
            <person name="Grimwood J."/>
            <person name="Chapman J.A."/>
            <person name="Shapiro H."/>
            <person name="Aerts A."/>
            <person name="Otillar R.P."/>
            <person name="Terry A.Y."/>
            <person name="Boore J.L."/>
            <person name="Simakov O."/>
            <person name="Marletaz F."/>
            <person name="Cho S.-J."/>
            <person name="Edsinger-Gonzales E."/>
            <person name="Havlak P."/>
            <person name="Kuo D.-H."/>
            <person name="Larsson T."/>
            <person name="Lv J."/>
            <person name="Arendt D."/>
            <person name="Savage R."/>
            <person name="Osoegawa K."/>
            <person name="de Jong P."/>
            <person name="Lindberg D.R."/>
            <person name="Seaver E.C."/>
            <person name="Weisblat D.A."/>
            <person name="Putnam N.H."/>
            <person name="Grigoriev I.V."/>
            <person name="Rokhsar D.S."/>
        </authorList>
    </citation>
    <scope>NUCLEOTIDE SEQUENCE</scope>
    <source>
        <strain evidence="3">I ESC-2004</strain>
    </source>
</reference>
<protein>
    <submittedName>
        <fullName evidence="1 2">Uncharacterized protein</fullName>
    </submittedName>
</protein>
<gene>
    <name evidence="1" type="ORF">CAPTEDRAFT_195438</name>
</gene>
<reference evidence="2" key="3">
    <citation type="submission" date="2015-06" db="UniProtKB">
        <authorList>
            <consortium name="EnsemblMetazoa"/>
        </authorList>
    </citation>
    <scope>IDENTIFICATION</scope>
</reference>
<name>R7TK05_CAPTE</name>
<evidence type="ECO:0000313" key="3">
    <source>
        <dbReference type="Proteomes" id="UP000014760"/>
    </source>
</evidence>
<dbReference type="EMBL" id="AMQN01013591">
    <property type="status" value="NOT_ANNOTATED_CDS"/>
    <property type="molecule type" value="Genomic_DNA"/>
</dbReference>
<dbReference type="EMBL" id="KB310319">
    <property type="protein sequence ID" value="ELT91856.1"/>
    <property type="molecule type" value="Genomic_DNA"/>
</dbReference>
<dbReference type="EnsemblMetazoa" id="CapteT195438">
    <property type="protein sequence ID" value="CapteP195438"/>
    <property type="gene ID" value="CapteG195438"/>
</dbReference>
<dbReference type="AlphaFoldDB" id="R7TK05"/>